<evidence type="ECO:0000259" key="2">
    <source>
        <dbReference type="Pfam" id="PF03537"/>
    </source>
</evidence>
<dbReference type="InterPro" id="IPR016925">
    <property type="entry name" value="UCP029570"/>
</dbReference>
<dbReference type="GO" id="GO:0005975">
    <property type="term" value="P:carbohydrate metabolic process"/>
    <property type="evidence" value="ECO:0007669"/>
    <property type="project" value="InterPro"/>
</dbReference>
<dbReference type="InterPro" id="IPR016062">
    <property type="entry name" value="TM1410-rel"/>
</dbReference>
<dbReference type="InterPro" id="IPR013785">
    <property type="entry name" value="Aldolase_TIM"/>
</dbReference>
<dbReference type="AlphaFoldDB" id="A0A266N9W1"/>
<gene>
    <name evidence="3" type="ORF">CJF39_13895</name>
</gene>
<feature type="signal peptide" evidence="1">
    <location>
        <begin position="1"/>
        <end position="32"/>
    </location>
</feature>
<comment type="caution">
    <text evidence="3">The sequence shown here is derived from an EMBL/GenBank/DDBJ whole genome shotgun (WGS) entry which is preliminary data.</text>
</comment>
<evidence type="ECO:0000313" key="4">
    <source>
        <dbReference type="Proteomes" id="UP000215788"/>
    </source>
</evidence>
<dbReference type="PIRSF" id="PIRSF029570">
    <property type="entry name" value="UCP029570"/>
    <property type="match status" value="1"/>
</dbReference>
<dbReference type="SUPFAM" id="SSF51445">
    <property type="entry name" value="(Trans)glycosidases"/>
    <property type="match status" value="1"/>
</dbReference>
<dbReference type="PANTHER" id="PTHR35882:SF2">
    <property type="entry name" value="PELA"/>
    <property type="match status" value="1"/>
</dbReference>
<dbReference type="InterPro" id="IPR011330">
    <property type="entry name" value="Glyco_hydro/deAcase_b/a-brl"/>
</dbReference>
<dbReference type="InterPro" id="IPR017853">
    <property type="entry name" value="GH"/>
</dbReference>
<protein>
    <submittedName>
        <fullName evidence="3">PbsX family transcriptional regulator</fullName>
    </submittedName>
</protein>
<sequence length="936" mass="105028">MEHKFRRRRACTVALRLFAAFSLYLSGTASHAAEPAPRSVAFWYADNPPLQELAQFEWAVVESGHLSTADVARIRQLGSQPFAYLSVGEFDGDRNTLIESELDKGASSKRNKAWNSQVMDLASPQWRNHLFKRAHELQAQGYAGLFLDTLDSFQLLPESAWPGQQTALASFLRELHTREPQLKLFFNRGFEVLPELDGVAAAVAVESIHAGWDAGAKRYRPVSQADREWLETRLKPLRDKGMPLVAIDYLPPSQREQARKLARQLRDEGFIPFVTTPDLDYLGVSTLEVQPRRIAMLYDPREGDLTVNAGHVMLGGLLEYLGYRIDYFPVDQPLPAHRLKGVYAGVVSWMNTGPPQDAQHFNAWINQRLDEDVPLVFLAGMPIENAVLLKRLGLHPSVQSAPTSLTLLSQDASLIGGFEAPLMLRTRELTPLSILPGGPKPGLLLADEKGNEFAPVAIGQWGGMAMAPYLVESNGEASRWIIDPFVFIQRALRLPLQPHPDTTTENGRRIATVHIDGDGFPSRAEIRGTPYAGQSVLDLFIKPYPFLTSVSIIEGEISPRGMFPFLAKELEPIARTLFANPKVEVATHTFSHPFFMQPEKAMKEEGFHPEYGLNMKIAGYNKIDFRREVFGSRDYINNNLTTPQKPVKMIFWPGDALPDEATLQYAYEAGLQNVNGGTTIITHANPSLTGLSPLLRPTAGGLQIYAPIINENMYTNLWKGPFYGFRDVIDTFELTDNPRRLRGLHLYYHFYSGTKQASIKVMDDIYAFMIKQQPISLWMSDYLPRVRGLYESSLARTADGDWQVLGMNALRTLRIDPQMGWPDLTRSTGVAGVRDLPQGRYVHLSSDRALLALRPDRDPRPALEEANVPLQAWRFENDGRVTFAMAGEFEVQFSVRAAGPCHVEINGQRYSPRAENGLWFFKLPMKQVSDAQLLCQ</sequence>
<reference evidence="3 4" key="1">
    <citation type="submission" date="2017-08" db="EMBL/GenBank/DDBJ databases">
        <title>Genomic and metabolic characterisation of spoilage-associated Pseudomonas species.</title>
        <authorList>
            <person name="Stanborough T."/>
            <person name="Fegan N."/>
            <person name="Powell S.M."/>
            <person name="Singh T."/>
            <person name="Tamplin M.L."/>
            <person name="Chandry P.S."/>
        </authorList>
    </citation>
    <scope>NUCLEOTIDE SEQUENCE [LARGE SCALE GENOMIC DNA]</scope>
    <source>
        <strain evidence="3 4">L1802</strain>
    </source>
</reference>
<dbReference type="InterPro" id="IPR004352">
    <property type="entry name" value="GH114_TIM-barrel"/>
</dbReference>
<dbReference type="CDD" id="cd10922">
    <property type="entry name" value="CE4_PelA_like_C"/>
    <property type="match status" value="1"/>
</dbReference>
<accession>A0A266N9W1</accession>
<dbReference type="EMBL" id="NQKI01000021">
    <property type="protein sequence ID" value="OZY58812.1"/>
    <property type="molecule type" value="Genomic_DNA"/>
</dbReference>
<dbReference type="SUPFAM" id="SSF88713">
    <property type="entry name" value="Glycoside hydrolase/deacetylase"/>
    <property type="match status" value="1"/>
</dbReference>
<dbReference type="PRINTS" id="PR01545">
    <property type="entry name" value="THEMAYE10DUF"/>
</dbReference>
<dbReference type="Proteomes" id="UP000215788">
    <property type="component" value="Unassembled WGS sequence"/>
</dbReference>
<dbReference type="PANTHER" id="PTHR35882">
    <property type="entry name" value="PELA"/>
    <property type="match status" value="1"/>
</dbReference>
<dbReference type="RefSeq" id="WP_094993931.1">
    <property type="nucleotide sequence ID" value="NZ_NQKI01000021.1"/>
</dbReference>
<feature type="domain" description="Glycoside-hydrolase family GH114 TIM-barrel" evidence="2">
    <location>
        <begin position="60"/>
        <end position="280"/>
    </location>
</feature>
<keyword evidence="1" id="KW-0732">Signal</keyword>
<evidence type="ECO:0000313" key="3">
    <source>
        <dbReference type="EMBL" id="OZY58812.1"/>
    </source>
</evidence>
<dbReference type="Gene3D" id="3.20.20.70">
    <property type="entry name" value="Aldolase class I"/>
    <property type="match status" value="1"/>
</dbReference>
<dbReference type="Pfam" id="PF03537">
    <property type="entry name" value="Glyco_hydro_114"/>
    <property type="match status" value="1"/>
</dbReference>
<proteinExistence type="predicted"/>
<dbReference type="OrthoDB" id="7292394at2"/>
<feature type="chain" id="PRO_5013374719" evidence="1">
    <location>
        <begin position="33"/>
        <end position="936"/>
    </location>
</feature>
<evidence type="ECO:0000256" key="1">
    <source>
        <dbReference type="SAM" id="SignalP"/>
    </source>
</evidence>
<name>A0A266N9W1_9PSED</name>
<organism evidence="3 4">
    <name type="scientific">Pseudomonas lundensis</name>
    <dbReference type="NCBI Taxonomy" id="86185"/>
    <lineage>
        <taxon>Bacteria</taxon>
        <taxon>Pseudomonadati</taxon>
        <taxon>Pseudomonadota</taxon>
        <taxon>Gammaproteobacteria</taxon>
        <taxon>Pseudomonadales</taxon>
        <taxon>Pseudomonadaceae</taxon>
        <taxon>Pseudomonas</taxon>
    </lineage>
</organism>